<dbReference type="EMBL" id="LSSL01000430">
    <property type="protein sequence ID" value="OLY84622.1"/>
    <property type="molecule type" value="Genomic_DNA"/>
</dbReference>
<dbReference type="GO" id="GO:0034625">
    <property type="term" value="P:fatty acid elongation, monounsaturated fatty acid"/>
    <property type="evidence" value="ECO:0007669"/>
    <property type="project" value="TreeGrafter"/>
</dbReference>
<dbReference type="PANTHER" id="PTHR11157">
    <property type="entry name" value="FATTY ACID ACYL TRANSFERASE-RELATED"/>
    <property type="match status" value="1"/>
</dbReference>
<keyword evidence="6 12" id="KW-0276">Fatty acid metabolism</keyword>
<reference evidence="13 14" key="1">
    <citation type="journal article" date="2016" name="Mol. Biol. Evol.">
        <title>Genome-Wide Survey of Gut Fungi (Harpellales) Reveals the First Horizontally Transferred Ubiquitin Gene from a Mosquito Host.</title>
        <authorList>
            <person name="Wang Y."/>
            <person name="White M.M."/>
            <person name="Kvist S."/>
            <person name="Moncalvo J.M."/>
        </authorList>
    </citation>
    <scope>NUCLEOTIDE SEQUENCE [LARGE SCALE GENOMIC DNA]</scope>
    <source>
        <strain evidence="13 14">ALG-7-W6</strain>
    </source>
</reference>
<evidence type="ECO:0000256" key="11">
    <source>
        <dbReference type="ARBA" id="ARBA00047375"/>
    </source>
</evidence>
<evidence type="ECO:0000256" key="5">
    <source>
        <dbReference type="ARBA" id="ARBA00022692"/>
    </source>
</evidence>
<keyword evidence="7 12" id="KW-1133">Transmembrane helix</keyword>
<dbReference type="GO" id="GO:0030148">
    <property type="term" value="P:sphingolipid biosynthetic process"/>
    <property type="evidence" value="ECO:0007669"/>
    <property type="project" value="TreeGrafter"/>
</dbReference>
<evidence type="ECO:0000313" key="13">
    <source>
        <dbReference type="EMBL" id="OLY84622.1"/>
    </source>
</evidence>
<comment type="subcellular location">
    <subcellularLocation>
        <location evidence="1">Membrane</location>
        <topology evidence="1">Multi-pass membrane protein</topology>
    </subcellularLocation>
</comment>
<evidence type="ECO:0000256" key="12">
    <source>
        <dbReference type="RuleBase" id="RU361115"/>
    </source>
</evidence>
<comment type="catalytic activity">
    <reaction evidence="12">
        <text>an acyl-CoA + malonyl-CoA + H(+) = a 3-oxoacyl-CoA + CO2 + CoA</text>
        <dbReference type="Rhea" id="RHEA:50252"/>
        <dbReference type="ChEBI" id="CHEBI:15378"/>
        <dbReference type="ChEBI" id="CHEBI:16526"/>
        <dbReference type="ChEBI" id="CHEBI:57287"/>
        <dbReference type="ChEBI" id="CHEBI:57384"/>
        <dbReference type="ChEBI" id="CHEBI:58342"/>
        <dbReference type="ChEBI" id="CHEBI:90726"/>
    </reaction>
    <physiologicalReaction direction="left-to-right" evidence="12">
        <dbReference type="Rhea" id="RHEA:50253"/>
    </physiologicalReaction>
</comment>
<feature type="transmembrane region" description="Helical" evidence="12">
    <location>
        <begin position="234"/>
        <end position="258"/>
    </location>
</feature>
<dbReference type="OrthoDB" id="434092at2759"/>
<evidence type="ECO:0000256" key="10">
    <source>
        <dbReference type="ARBA" id="ARBA00023160"/>
    </source>
</evidence>
<dbReference type="STRING" id="133383.A0A1R0H5Y3"/>
<feature type="transmembrane region" description="Helical" evidence="12">
    <location>
        <begin position="190"/>
        <end position="214"/>
    </location>
</feature>
<dbReference type="AlphaFoldDB" id="A0A1R0H5Y3"/>
<evidence type="ECO:0000256" key="2">
    <source>
        <dbReference type="ARBA" id="ARBA00007263"/>
    </source>
</evidence>
<keyword evidence="10 12" id="KW-0275">Fatty acid biosynthesis</keyword>
<name>A0A1R0H5Y3_9FUNG</name>
<organism evidence="13 14">
    <name type="scientific">Smittium mucronatum</name>
    <dbReference type="NCBI Taxonomy" id="133383"/>
    <lineage>
        <taxon>Eukaryota</taxon>
        <taxon>Fungi</taxon>
        <taxon>Fungi incertae sedis</taxon>
        <taxon>Zoopagomycota</taxon>
        <taxon>Kickxellomycotina</taxon>
        <taxon>Harpellomycetes</taxon>
        <taxon>Harpellales</taxon>
        <taxon>Legeriomycetaceae</taxon>
        <taxon>Smittium</taxon>
    </lineage>
</organism>
<protein>
    <recommendedName>
        <fullName evidence="12">Elongation of fatty acids protein</fullName>
        <ecNumber evidence="12">2.3.1.-</ecNumber>
    </recommendedName>
</protein>
<evidence type="ECO:0000256" key="7">
    <source>
        <dbReference type="ARBA" id="ARBA00022989"/>
    </source>
</evidence>
<keyword evidence="4 12" id="KW-0808">Transferase</keyword>
<evidence type="ECO:0000256" key="6">
    <source>
        <dbReference type="ARBA" id="ARBA00022832"/>
    </source>
</evidence>
<keyword evidence="9 12" id="KW-0472">Membrane</keyword>
<dbReference type="GO" id="GO:0019367">
    <property type="term" value="P:fatty acid elongation, saturated fatty acid"/>
    <property type="evidence" value="ECO:0007669"/>
    <property type="project" value="TreeGrafter"/>
</dbReference>
<comment type="caution">
    <text evidence="12">Lacks conserved residue(s) required for the propagation of feature annotation.</text>
</comment>
<evidence type="ECO:0000256" key="1">
    <source>
        <dbReference type="ARBA" id="ARBA00004141"/>
    </source>
</evidence>
<evidence type="ECO:0000256" key="8">
    <source>
        <dbReference type="ARBA" id="ARBA00023098"/>
    </source>
</evidence>
<accession>A0A1R0H5Y3</accession>
<dbReference type="GO" id="GO:0042761">
    <property type="term" value="P:very long-chain fatty acid biosynthetic process"/>
    <property type="evidence" value="ECO:0007669"/>
    <property type="project" value="TreeGrafter"/>
</dbReference>
<keyword evidence="3 12" id="KW-0444">Lipid biosynthesis</keyword>
<dbReference type="PANTHER" id="PTHR11157:SF134">
    <property type="entry name" value="ELONGATION OF FATTY ACIDS PROTEIN 1-RELATED"/>
    <property type="match status" value="1"/>
</dbReference>
<gene>
    <name evidence="13" type="ORF">AYI68_g1210</name>
</gene>
<dbReference type="InterPro" id="IPR002076">
    <property type="entry name" value="ELO_fam"/>
</dbReference>
<dbReference type="EC" id="2.3.1.-" evidence="12"/>
<proteinExistence type="inferred from homology"/>
<dbReference type="Pfam" id="PF01151">
    <property type="entry name" value="ELO"/>
    <property type="match status" value="1"/>
</dbReference>
<keyword evidence="14" id="KW-1185">Reference proteome</keyword>
<dbReference type="GO" id="GO:0034626">
    <property type="term" value="P:fatty acid elongation, polyunsaturated fatty acid"/>
    <property type="evidence" value="ECO:0007669"/>
    <property type="project" value="TreeGrafter"/>
</dbReference>
<feature type="transmembrane region" description="Helical" evidence="12">
    <location>
        <begin position="157"/>
        <end position="178"/>
    </location>
</feature>
<evidence type="ECO:0000256" key="3">
    <source>
        <dbReference type="ARBA" id="ARBA00022516"/>
    </source>
</evidence>
<evidence type="ECO:0000256" key="9">
    <source>
        <dbReference type="ARBA" id="ARBA00023136"/>
    </source>
</evidence>
<comment type="similarity">
    <text evidence="2 12">Belongs to the ELO family.</text>
</comment>
<dbReference type="GO" id="GO:0005789">
    <property type="term" value="C:endoplasmic reticulum membrane"/>
    <property type="evidence" value="ECO:0007669"/>
    <property type="project" value="TreeGrafter"/>
</dbReference>
<dbReference type="GO" id="GO:0009922">
    <property type="term" value="F:fatty acid elongase activity"/>
    <property type="evidence" value="ECO:0007669"/>
    <property type="project" value="UniProtKB-EC"/>
</dbReference>
<keyword evidence="8 12" id="KW-0443">Lipid metabolism</keyword>
<evidence type="ECO:0000256" key="4">
    <source>
        <dbReference type="ARBA" id="ARBA00022679"/>
    </source>
</evidence>
<sequence length="286" mass="32941">MSATPFNPLVDEPVLLAAYWQVQGRLAVGSPCNPAEFPLDRNLRCADLLADSGWRPNGDETGVATNPPEQDLYDPQLVAVFRERVLVCWVHGANRPDADETRPLEWLYYCNYLCKWFEFIDTFFLVLKKKKLQILHVYHHALTMALCHSQLVGKTSVSWVVCSINLLVHVIMYYYYYLSSRGINVFWKKYLTIFQISQFVVDICLCYFCLYTHMAFHNFPYLPNMGDCRGTRQAAYAGCFLLSTYLFLFVQFFVQVYSEGTKLANKKKLQAQNAAKADKNALPSKN</sequence>
<comment type="caution">
    <text evidence="13">The sequence shown here is derived from an EMBL/GenBank/DDBJ whole genome shotgun (WGS) entry which is preliminary data.</text>
</comment>
<comment type="catalytic activity">
    <reaction evidence="11">
        <text>a very-long-chain acyl-CoA + malonyl-CoA + H(+) = a very-long-chain 3-oxoacyl-CoA + CO2 + CoA</text>
        <dbReference type="Rhea" id="RHEA:32727"/>
        <dbReference type="ChEBI" id="CHEBI:15378"/>
        <dbReference type="ChEBI" id="CHEBI:16526"/>
        <dbReference type="ChEBI" id="CHEBI:57287"/>
        <dbReference type="ChEBI" id="CHEBI:57384"/>
        <dbReference type="ChEBI" id="CHEBI:90725"/>
        <dbReference type="ChEBI" id="CHEBI:90736"/>
        <dbReference type="EC" id="2.3.1.199"/>
    </reaction>
</comment>
<dbReference type="Proteomes" id="UP000187455">
    <property type="component" value="Unassembled WGS sequence"/>
</dbReference>
<evidence type="ECO:0000313" key="14">
    <source>
        <dbReference type="Proteomes" id="UP000187455"/>
    </source>
</evidence>
<keyword evidence="5 12" id="KW-0812">Transmembrane</keyword>